<keyword evidence="11 16" id="KW-1133">Transmembrane helix</keyword>
<evidence type="ECO:0000256" key="7">
    <source>
        <dbReference type="ARBA" id="ARBA00022723"/>
    </source>
</evidence>
<dbReference type="GO" id="GO:0016020">
    <property type="term" value="C:membrane"/>
    <property type="evidence" value="ECO:0007669"/>
    <property type="project" value="UniProtKB-SubCell"/>
</dbReference>
<dbReference type="AlphaFoldDB" id="A0A7J8XKC0"/>
<comment type="caution">
    <text evidence="18">The sequence shown here is derived from an EMBL/GenBank/DDBJ whole genome shotgun (WGS) entry which is preliminary data.</text>
</comment>
<evidence type="ECO:0000256" key="12">
    <source>
        <dbReference type="ARBA" id="ARBA00023136"/>
    </source>
</evidence>
<evidence type="ECO:0000256" key="3">
    <source>
        <dbReference type="ARBA" id="ARBA00004906"/>
    </source>
</evidence>
<keyword evidence="7" id="KW-0479">Metal-binding</keyword>
<organism evidence="18 19">
    <name type="scientific">Gossypium aridum</name>
    <name type="common">American cotton</name>
    <name type="synonym">Erioxylum aridum</name>
    <dbReference type="NCBI Taxonomy" id="34290"/>
    <lineage>
        <taxon>Eukaryota</taxon>
        <taxon>Viridiplantae</taxon>
        <taxon>Streptophyta</taxon>
        <taxon>Embryophyta</taxon>
        <taxon>Tracheophyta</taxon>
        <taxon>Spermatophyta</taxon>
        <taxon>Magnoliopsida</taxon>
        <taxon>eudicotyledons</taxon>
        <taxon>Gunneridae</taxon>
        <taxon>Pentapetalae</taxon>
        <taxon>rosids</taxon>
        <taxon>malvids</taxon>
        <taxon>Malvales</taxon>
        <taxon>Malvaceae</taxon>
        <taxon>Malvoideae</taxon>
        <taxon>Gossypium</taxon>
    </lineage>
</organism>
<dbReference type="PROSITE" id="PS50089">
    <property type="entry name" value="ZF_RING_2"/>
    <property type="match status" value="1"/>
</dbReference>
<dbReference type="InterPro" id="IPR001841">
    <property type="entry name" value="Znf_RING"/>
</dbReference>
<feature type="transmembrane region" description="Helical" evidence="16">
    <location>
        <begin position="86"/>
        <end position="112"/>
    </location>
</feature>
<evidence type="ECO:0000256" key="15">
    <source>
        <dbReference type="SAM" id="MobiDB-lite"/>
    </source>
</evidence>
<dbReference type="EC" id="2.3.2.27" evidence="4"/>
<dbReference type="SMART" id="SM00184">
    <property type="entry name" value="RING"/>
    <property type="match status" value="1"/>
</dbReference>
<keyword evidence="6 16" id="KW-0812">Transmembrane</keyword>
<dbReference type="SUPFAM" id="SSF57850">
    <property type="entry name" value="RING/U-box"/>
    <property type="match status" value="1"/>
</dbReference>
<evidence type="ECO:0000259" key="17">
    <source>
        <dbReference type="PROSITE" id="PS50089"/>
    </source>
</evidence>
<evidence type="ECO:0000256" key="5">
    <source>
        <dbReference type="ARBA" id="ARBA00022679"/>
    </source>
</evidence>
<keyword evidence="5" id="KW-0808">Transferase</keyword>
<evidence type="ECO:0000256" key="8">
    <source>
        <dbReference type="ARBA" id="ARBA00022771"/>
    </source>
</evidence>
<comment type="pathway">
    <text evidence="3">Protein modification; protein ubiquitination.</text>
</comment>
<comment type="catalytic activity">
    <reaction evidence="1">
        <text>S-ubiquitinyl-[E2 ubiquitin-conjugating enzyme]-L-cysteine + [acceptor protein]-L-lysine = [E2 ubiquitin-conjugating enzyme]-L-cysteine + N(6)-ubiquitinyl-[acceptor protein]-L-lysine.</text>
        <dbReference type="EC" id="2.3.2.27"/>
    </reaction>
</comment>
<dbReference type="GO" id="GO:0008270">
    <property type="term" value="F:zinc ion binding"/>
    <property type="evidence" value="ECO:0007669"/>
    <property type="project" value="UniProtKB-KW"/>
</dbReference>
<feature type="region of interest" description="Disordered" evidence="15">
    <location>
        <begin position="383"/>
        <end position="417"/>
    </location>
</feature>
<evidence type="ECO:0000256" key="6">
    <source>
        <dbReference type="ARBA" id="ARBA00022692"/>
    </source>
</evidence>
<name>A0A7J8XKC0_GOSAI</name>
<evidence type="ECO:0000256" key="14">
    <source>
        <dbReference type="PROSITE-ProRule" id="PRU00175"/>
    </source>
</evidence>
<accession>A0A7J8XKC0</accession>
<dbReference type="GO" id="GO:0061630">
    <property type="term" value="F:ubiquitin protein ligase activity"/>
    <property type="evidence" value="ECO:0007669"/>
    <property type="project" value="UniProtKB-EC"/>
</dbReference>
<gene>
    <name evidence="18" type="ORF">Goari_014919</name>
</gene>
<dbReference type="Proteomes" id="UP000593577">
    <property type="component" value="Unassembled WGS sequence"/>
</dbReference>
<evidence type="ECO:0000256" key="13">
    <source>
        <dbReference type="ARBA" id="ARBA00024209"/>
    </source>
</evidence>
<evidence type="ECO:0000313" key="19">
    <source>
        <dbReference type="Proteomes" id="UP000593577"/>
    </source>
</evidence>
<evidence type="ECO:0000256" key="16">
    <source>
        <dbReference type="SAM" id="Phobius"/>
    </source>
</evidence>
<dbReference type="FunFam" id="3.30.40.10:FF:000187">
    <property type="entry name" value="E3 ubiquitin-protein ligase ATL6"/>
    <property type="match status" value="1"/>
</dbReference>
<reference evidence="18 19" key="1">
    <citation type="journal article" date="2019" name="Genome Biol. Evol.">
        <title>Insights into the evolution of the New World diploid cottons (Gossypium, subgenus Houzingenia) based on genome sequencing.</title>
        <authorList>
            <person name="Grover C.E."/>
            <person name="Arick M.A. 2nd"/>
            <person name="Thrash A."/>
            <person name="Conover J.L."/>
            <person name="Sanders W.S."/>
            <person name="Peterson D.G."/>
            <person name="Frelichowski J.E."/>
            <person name="Scheffler J.A."/>
            <person name="Scheffler B.E."/>
            <person name="Wendel J.F."/>
        </authorList>
    </citation>
    <scope>NUCLEOTIDE SEQUENCE [LARGE SCALE GENOMIC DNA]</scope>
    <source>
        <strain evidence="18">185</strain>
        <tissue evidence="18">Leaf</tissue>
    </source>
</reference>
<feature type="transmembrane region" description="Helical" evidence="16">
    <location>
        <begin position="17"/>
        <end position="37"/>
    </location>
</feature>
<evidence type="ECO:0000256" key="11">
    <source>
        <dbReference type="ARBA" id="ARBA00022989"/>
    </source>
</evidence>
<comment type="subcellular location">
    <subcellularLocation>
        <location evidence="2">Membrane</location>
        <topology evidence="2">Single-pass membrane protein</topology>
    </subcellularLocation>
</comment>
<dbReference type="Gene3D" id="3.30.40.10">
    <property type="entry name" value="Zinc/RING finger domain, C3HC4 (zinc finger)"/>
    <property type="match status" value="1"/>
</dbReference>
<feature type="domain" description="RING-type" evidence="17">
    <location>
        <begin position="166"/>
        <end position="208"/>
    </location>
</feature>
<dbReference type="PANTHER" id="PTHR14155">
    <property type="entry name" value="RING FINGER DOMAIN-CONTAINING"/>
    <property type="match status" value="1"/>
</dbReference>
<feature type="transmembrane region" description="Helical" evidence="16">
    <location>
        <begin position="49"/>
        <end position="66"/>
    </location>
</feature>
<keyword evidence="12 16" id="KW-0472">Membrane</keyword>
<dbReference type="InterPro" id="IPR013083">
    <property type="entry name" value="Znf_RING/FYVE/PHD"/>
</dbReference>
<evidence type="ECO:0000256" key="9">
    <source>
        <dbReference type="ARBA" id="ARBA00022786"/>
    </source>
</evidence>
<keyword evidence="19" id="KW-1185">Reference proteome</keyword>
<dbReference type="PANTHER" id="PTHR14155:SF263">
    <property type="entry name" value="E3 UBIQUITIN-PROTEIN LIGASE ATL6"/>
    <property type="match status" value="1"/>
</dbReference>
<dbReference type="CDD" id="cd16461">
    <property type="entry name" value="RING-H2_EL5-like"/>
    <property type="match status" value="1"/>
</dbReference>
<sequence length="417" mass="47333">MKHRRNQLHTWNWTQPFLFFFFLSFKTTLPCFPFTILSVSKAHFLTMSYTTHHGVLSFFFLLFLLLSPPPSVAQNFHQDKENYAHFSPSMAVIIIILIATFFFVGLFTIYIWNCSNVYTNRQSICPVARRSMRSTHGLDTSVIETFPIMVYSEVKGYKIGKEALECAICLNKFEDDETLRLIPKCDHVFHPECIDVWLTSHPTCPVCRANLVPQPGDPMSQLTMLNNTATELDLKAQNNGNNSKPEEERSINNNVVNYQVQAQVASKVEVNNLNVTLNRNRTRRSRSGRSRKLSFLRSHSTGHSLVQLGENTDRFTLRLPIDVRKQLVNQKLNQATTLVLPKERSSRRGYRALEDGESNRGKLDHGAKSDRWVFSMTPPFFNGASSMKSPKVATHDGEGTSSNLPVGPVADSSYPPV</sequence>
<comment type="similarity">
    <text evidence="13">Belongs to the RING-type zinc finger family. ATL subfamily.</text>
</comment>
<dbReference type="Pfam" id="PF13639">
    <property type="entry name" value="zf-RING_2"/>
    <property type="match status" value="1"/>
</dbReference>
<keyword evidence="8 14" id="KW-0863">Zinc-finger</keyword>
<evidence type="ECO:0000256" key="10">
    <source>
        <dbReference type="ARBA" id="ARBA00022833"/>
    </source>
</evidence>
<evidence type="ECO:0000256" key="4">
    <source>
        <dbReference type="ARBA" id="ARBA00012483"/>
    </source>
</evidence>
<dbReference type="EMBL" id="JABFAA010000007">
    <property type="protein sequence ID" value="MBA0687374.1"/>
    <property type="molecule type" value="Genomic_DNA"/>
</dbReference>
<proteinExistence type="inferred from homology"/>
<evidence type="ECO:0000313" key="18">
    <source>
        <dbReference type="EMBL" id="MBA0687374.1"/>
    </source>
</evidence>
<evidence type="ECO:0000256" key="2">
    <source>
        <dbReference type="ARBA" id="ARBA00004167"/>
    </source>
</evidence>
<keyword evidence="9" id="KW-0833">Ubl conjugation pathway</keyword>
<keyword evidence="10" id="KW-0862">Zinc</keyword>
<dbReference type="InterPro" id="IPR053238">
    <property type="entry name" value="RING-H2_zinc_finger"/>
</dbReference>
<evidence type="ECO:0000256" key="1">
    <source>
        <dbReference type="ARBA" id="ARBA00000900"/>
    </source>
</evidence>
<protein>
    <recommendedName>
        <fullName evidence="4">RING-type E3 ubiquitin transferase</fullName>
        <ecNumber evidence="4">2.3.2.27</ecNumber>
    </recommendedName>
</protein>